<dbReference type="RefSeq" id="WP_043463689.1">
    <property type="nucleotide sequence ID" value="NZ_CP134822.1"/>
</dbReference>
<evidence type="ECO:0000313" key="4">
    <source>
        <dbReference type="Proteomes" id="UP000028058"/>
    </source>
</evidence>
<evidence type="ECO:0000313" key="3">
    <source>
        <dbReference type="EMBL" id="RKM91324.1"/>
    </source>
</evidence>
<gene>
    <name evidence="3" type="ORF">SFRA_029585</name>
</gene>
<organism evidence="3 4">
    <name type="scientific">Streptomyces xinghaiensis</name>
    <dbReference type="NCBI Taxonomy" id="1038928"/>
    <lineage>
        <taxon>Bacteria</taxon>
        <taxon>Bacillati</taxon>
        <taxon>Actinomycetota</taxon>
        <taxon>Actinomycetes</taxon>
        <taxon>Kitasatosporales</taxon>
        <taxon>Streptomycetaceae</taxon>
        <taxon>Streptomyces</taxon>
    </lineage>
</organism>
<dbReference type="PANTHER" id="PTHR31299:SF0">
    <property type="entry name" value="ESTERASE, PUTATIVE (AFU_ORTHOLOGUE AFUA_1G05850)-RELATED"/>
    <property type="match status" value="1"/>
</dbReference>
<dbReference type="SUPFAM" id="SSF159501">
    <property type="entry name" value="EreA/ChaN-like"/>
    <property type="match status" value="1"/>
</dbReference>
<dbReference type="Gene3D" id="1.20.1440.30">
    <property type="entry name" value="Biosynthetic Protein domain"/>
    <property type="match status" value="1"/>
</dbReference>
<dbReference type="InterPro" id="IPR007815">
    <property type="entry name" value="Emycin_Estase"/>
</dbReference>
<protein>
    <submittedName>
        <fullName evidence="3">Erythromycin esterase family protein</fullName>
    </submittedName>
</protein>
<dbReference type="Gene3D" id="3.40.1660.10">
    <property type="entry name" value="EreA-like (biosynthetic domain)"/>
    <property type="match status" value="1"/>
</dbReference>
<reference evidence="3 4" key="1">
    <citation type="journal article" date="2014" name="Genome Announc.">
        <title>Draft Genome Sequence of Streptomyces fradiae ATCC 19609, a Strain Highly Sensitive to Antibiotics.</title>
        <authorList>
            <person name="Bekker O.B."/>
            <person name="Klimina K.M."/>
            <person name="Vatlin A.A."/>
            <person name="Zakharevich N.V."/>
            <person name="Kasianov A.S."/>
            <person name="Danilenko V.N."/>
        </authorList>
    </citation>
    <scope>NUCLEOTIDE SEQUENCE [LARGE SCALE GENOMIC DNA]</scope>
    <source>
        <strain evidence="3 4">ATCC 19609</strain>
    </source>
</reference>
<dbReference type="OrthoDB" id="9810066at2"/>
<keyword evidence="2" id="KW-0732">Signal</keyword>
<sequence>MTSRRIRTAGLVPAAVLLSLGALVSAAPAQGAPAAPQTVSAQQSLSAQEGTFARSSASRSGEERRVLRALERAARPLRSTEPYGSSRDLRPLSRMVGDARVVGLGEATHGSHEFFSMKHRVFRHLVEEKGFRTFSLEAPWGTGMRLNDYVLHGKGDPRQIMDEEFQGVYRIMSKAEYLELFSWMRAHNRSHPHDPVRFMGNDMGHVGPELYDRVTDYVAEAHPRLLPRVTELYQGLRPTTSAGTWMTDYPSLPLTERQERAERTGKVLDLLEKLPAGSGADRRDHLWAVQHARAVDQMTRGYAFDVEDSEQITAMMKYRDRVMADNVAWWQTHTGDKILLSAHNTHVAYDSFDVFYPKTQGAVLKDRFGRGYVSIGFTFDRGSFQGFGSEEGPTSPEQTFTVGAARPGGNEHLLDRVRHRDYIVDLRTAPAPARAWLAEARPTRNIGAAWPVPEQDIALGEAHDVLIHLHRVTAAKPLPAS</sequence>
<dbReference type="GO" id="GO:0046677">
    <property type="term" value="P:response to antibiotic"/>
    <property type="evidence" value="ECO:0007669"/>
    <property type="project" value="InterPro"/>
</dbReference>
<dbReference type="Proteomes" id="UP000028058">
    <property type="component" value="Unassembled WGS sequence"/>
</dbReference>
<evidence type="ECO:0000256" key="2">
    <source>
        <dbReference type="SAM" id="SignalP"/>
    </source>
</evidence>
<dbReference type="CDD" id="cd14728">
    <property type="entry name" value="Ere-like"/>
    <property type="match status" value="1"/>
</dbReference>
<keyword evidence="4" id="KW-1185">Reference proteome</keyword>
<name>A0A3R7I0P7_9ACTN</name>
<feature type="compositionally biased region" description="Polar residues" evidence="1">
    <location>
        <begin position="38"/>
        <end position="49"/>
    </location>
</feature>
<accession>A0A3R7I0P7</accession>
<dbReference type="PIRSF" id="PIRSF036794">
    <property type="entry name" value="UCP_erythr_ester"/>
    <property type="match status" value="1"/>
</dbReference>
<feature type="chain" id="PRO_5043188302" evidence="2">
    <location>
        <begin position="32"/>
        <end position="481"/>
    </location>
</feature>
<feature type="signal peptide" evidence="2">
    <location>
        <begin position="1"/>
        <end position="31"/>
    </location>
</feature>
<dbReference type="Gene3D" id="3.30.1870.10">
    <property type="entry name" value="EreA-like, domain 2"/>
    <property type="match status" value="1"/>
</dbReference>
<dbReference type="EMBL" id="JNAD02000018">
    <property type="protein sequence ID" value="RKM91324.1"/>
    <property type="molecule type" value="Genomic_DNA"/>
</dbReference>
<dbReference type="InterPro" id="IPR014622">
    <property type="entry name" value="UCP036794_erythomycin"/>
</dbReference>
<feature type="region of interest" description="Disordered" evidence="1">
    <location>
        <begin position="35"/>
        <end position="65"/>
    </location>
</feature>
<dbReference type="AlphaFoldDB" id="A0A3R7I0P7"/>
<comment type="caution">
    <text evidence="3">The sequence shown here is derived from an EMBL/GenBank/DDBJ whole genome shotgun (WGS) entry which is preliminary data.</text>
</comment>
<evidence type="ECO:0000256" key="1">
    <source>
        <dbReference type="SAM" id="MobiDB-lite"/>
    </source>
</evidence>
<dbReference type="InterPro" id="IPR052036">
    <property type="entry name" value="Hydrolase/PRTase-associated"/>
</dbReference>
<dbReference type="PANTHER" id="PTHR31299">
    <property type="entry name" value="ESTERASE, PUTATIVE (AFU_ORTHOLOGUE AFUA_1G05850)-RELATED"/>
    <property type="match status" value="1"/>
</dbReference>
<proteinExistence type="predicted"/>
<dbReference type="Pfam" id="PF05139">
    <property type="entry name" value="Erythro_esteras"/>
    <property type="match status" value="1"/>
</dbReference>